<dbReference type="GO" id="GO:0003676">
    <property type="term" value="F:nucleic acid binding"/>
    <property type="evidence" value="ECO:0007669"/>
    <property type="project" value="InterPro"/>
</dbReference>
<dbReference type="STRING" id="61819.ENSACIP00000015391"/>
<feature type="signal peptide" evidence="1">
    <location>
        <begin position="1"/>
        <end position="16"/>
    </location>
</feature>
<accession>A0A3Q0RXE4</accession>
<dbReference type="Proteomes" id="UP000261340">
    <property type="component" value="Unplaced"/>
</dbReference>
<evidence type="ECO:0000313" key="2">
    <source>
        <dbReference type="Ensembl" id="ENSACIP00000015391.1"/>
    </source>
</evidence>
<reference evidence="2" key="2">
    <citation type="submission" date="2025-09" db="UniProtKB">
        <authorList>
            <consortium name="Ensembl"/>
        </authorList>
    </citation>
    <scope>IDENTIFICATION</scope>
</reference>
<reference evidence="2" key="1">
    <citation type="submission" date="2025-08" db="UniProtKB">
        <authorList>
            <consortium name="Ensembl"/>
        </authorList>
    </citation>
    <scope>IDENTIFICATION</scope>
</reference>
<feature type="chain" id="PRO_5018624938" description="Tc1-like transposase DDE domain-containing protein" evidence="1">
    <location>
        <begin position="17"/>
        <end position="89"/>
    </location>
</feature>
<proteinExistence type="predicted"/>
<protein>
    <recommendedName>
        <fullName evidence="4">Tc1-like transposase DDE domain-containing protein</fullName>
    </recommendedName>
</protein>
<dbReference type="InterPro" id="IPR036397">
    <property type="entry name" value="RNaseH_sf"/>
</dbReference>
<dbReference type="Ensembl" id="ENSACIT00000015801.1">
    <property type="protein sequence ID" value="ENSACIP00000015391.1"/>
    <property type="gene ID" value="ENSACIG00000011956.1"/>
</dbReference>
<keyword evidence="1" id="KW-0732">Signal</keyword>
<keyword evidence="3" id="KW-1185">Reference proteome</keyword>
<evidence type="ECO:0000256" key="1">
    <source>
        <dbReference type="SAM" id="SignalP"/>
    </source>
</evidence>
<dbReference type="GeneTree" id="ENSGT00940000176839"/>
<organism evidence="2 3">
    <name type="scientific">Amphilophus citrinellus</name>
    <name type="common">Midas cichlid</name>
    <name type="synonym">Cichlasoma citrinellum</name>
    <dbReference type="NCBI Taxonomy" id="61819"/>
    <lineage>
        <taxon>Eukaryota</taxon>
        <taxon>Metazoa</taxon>
        <taxon>Chordata</taxon>
        <taxon>Craniata</taxon>
        <taxon>Vertebrata</taxon>
        <taxon>Euteleostomi</taxon>
        <taxon>Actinopterygii</taxon>
        <taxon>Neopterygii</taxon>
        <taxon>Teleostei</taxon>
        <taxon>Neoteleostei</taxon>
        <taxon>Acanthomorphata</taxon>
        <taxon>Ovalentaria</taxon>
        <taxon>Cichlomorphae</taxon>
        <taxon>Cichliformes</taxon>
        <taxon>Cichlidae</taxon>
        <taxon>New World cichlids</taxon>
        <taxon>Cichlasomatinae</taxon>
        <taxon>Heroini</taxon>
        <taxon>Amphilophus</taxon>
    </lineage>
</organism>
<name>A0A3Q0RXE4_AMPCI</name>
<dbReference type="Gene3D" id="3.30.420.10">
    <property type="entry name" value="Ribonuclease H-like superfamily/Ribonuclease H"/>
    <property type="match status" value="1"/>
</dbReference>
<evidence type="ECO:0000313" key="3">
    <source>
        <dbReference type="Proteomes" id="UP000261340"/>
    </source>
</evidence>
<sequence length="89" mass="10378">VFYPVSLSLVLLEVSCLERMEWPASSPDFNPIEHLWDQLGHAVCLVEEWDAIPEQCVIKLVTSNQHEEEVLGCCVWFFHMLLRPRLLNQ</sequence>
<evidence type="ECO:0008006" key="4">
    <source>
        <dbReference type="Google" id="ProtNLM"/>
    </source>
</evidence>
<dbReference type="AlphaFoldDB" id="A0A3Q0RXE4"/>